<keyword evidence="2" id="KW-1185">Reference proteome</keyword>
<gene>
    <name evidence="1" type="ORF">GN244_ATG13860</name>
</gene>
<comment type="caution">
    <text evidence="1">The sequence shown here is derived from an EMBL/GenBank/DDBJ whole genome shotgun (WGS) entry which is preliminary data.</text>
</comment>
<dbReference type="AlphaFoldDB" id="A0A833SGM1"/>
<reference evidence="1" key="1">
    <citation type="submission" date="2020-04" db="EMBL/GenBank/DDBJ databases">
        <title>Hybrid Assembly of Korean Phytophthora infestans isolates.</title>
        <authorList>
            <person name="Prokchorchik M."/>
            <person name="Lee Y."/>
            <person name="Seo J."/>
            <person name="Cho J.-H."/>
            <person name="Park Y.-E."/>
            <person name="Jang D.-C."/>
            <person name="Im J.-S."/>
            <person name="Choi J.-G."/>
            <person name="Park H.-J."/>
            <person name="Lee G.-B."/>
            <person name="Lee Y.-G."/>
            <person name="Hong S.-Y."/>
            <person name="Cho K."/>
            <person name="Sohn K.H."/>
        </authorList>
    </citation>
    <scope>NUCLEOTIDE SEQUENCE</scope>
    <source>
        <strain evidence="1">KR_1_A1</strain>
    </source>
</reference>
<dbReference type="EMBL" id="WSZM01000380">
    <property type="protein sequence ID" value="KAF4034217.1"/>
    <property type="molecule type" value="Genomic_DNA"/>
</dbReference>
<evidence type="ECO:0000313" key="1">
    <source>
        <dbReference type="EMBL" id="KAF4034217.1"/>
    </source>
</evidence>
<protein>
    <submittedName>
        <fullName evidence="1">Uncharacterized protein</fullName>
    </submittedName>
</protein>
<proteinExistence type="predicted"/>
<name>A0A833SGM1_PHYIN</name>
<accession>A0A833SGM1</accession>
<sequence>MFRKYMKKQWLLGNFCIWEIYLTRICINEQSIAFNTQKRKLKLAVPLQHIMDCCSHHSMAPIAFEQRKMVDRKLIDREYTFCRSSISFLVDDTAVVRVSELPPLRLFAPSRGQSADVAAQFSANYGSVKIEGQPSSEWAVYSAKSTARVAITLKCVTASTSSTPFTHAVMWMEMESDSW</sequence>
<organism evidence="1 2">
    <name type="scientific">Phytophthora infestans</name>
    <name type="common">Potato late blight agent</name>
    <name type="synonym">Botrytis infestans</name>
    <dbReference type="NCBI Taxonomy" id="4787"/>
    <lineage>
        <taxon>Eukaryota</taxon>
        <taxon>Sar</taxon>
        <taxon>Stramenopiles</taxon>
        <taxon>Oomycota</taxon>
        <taxon>Peronosporomycetes</taxon>
        <taxon>Peronosporales</taxon>
        <taxon>Peronosporaceae</taxon>
        <taxon>Phytophthora</taxon>
    </lineage>
</organism>
<dbReference type="Proteomes" id="UP000602510">
    <property type="component" value="Unassembled WGS sequence"/>
</dbReference>
<evidence type="ECO:0000313" key="2">
    <source>
        <dbReference type="Proteomes" id="UP000602510"/>
    </source>
</evidence>